<reference evidence="8" key="2">
    <citation type="submission" date="2008-08" db="EMBL/GenBank/DDBJ databases">
        <authorList>
            <consortium name="Diatom Consortium"/>
            <person name="Grigoriev I."/>
            <person name="Grimwood J."/>
            <person name="Kuo A."/>
            <person name="Otillar R.P."/>
            <person name="Salamov A."/>
            <person name="Detter J.C."/>
            <person name="Lindquist E."/>
            <person name="Shapiro H."/>
            <person name="Lucas S."/>
            <person name="Glavina del Rio T."/>
            <person name="Pitluck S."/>
            <person name="Rokhsar D."/>
            <person name="Bowler C."/>
        </authorList>
    </citation>
    <scope>GENOME REANNOTATION</scope>
    <source>
        <strain evidence="8">CCAP 1055/1</strain>
    </source>
</reference>
<feature type="transmembrane region" description="Helical" evidence="6">
    <location>
        <begin position="247"/>
        <end position="268"/>
    </location>
</feature>
<dbReference type="Pfam" id="PF07857">
    <property type="entry name" value="TMEM144"/>
    <property type="match status" value="1"/>
</dbReference>
<keyword evidence="4 6" id="KW-1133">Transmembrane helix</keyword>
<evidence type="ECO:0000256" key="4">
    <source>
        <dbReference type="ARBA" id="ARBA00022989"/>
    </source>
</evidence>
<evidence type="ECO:0000313" key="7">
    <source>
        <dbReference type="EMBL" id="EEC45963.1"/>
    </source>
</evidence>
<organism evidence="7 8">
    <name type="scientific">Phaeodactylum tricornutum (strain CCAP 1055/1)</name>
    <dbReference type="NCBI Taxonomy" id="556484"/>
    <lineage>
        <taxon>Eukaryota</taxon>
        <taxon>Sar</taxon>
        <taxon>Stramenopiles</taxon>
        <taxon>Ochrophyta</taxon>
        <taxon>Bacillariophyta</taxon>
        <taxon>Bacillariophyceae</taxon>
        <taxon>Bacillariophycidae</taxon>
        <taxon>Naviculales</taxon>
        <taxon>Phaeodactylaceae</taxon>
        <taxon>Phaeodactylum</taxon>
    </lineage>
</organism>
<dbReference type="OrthoDB" id="426527at2759"/>
<dbReference type="PANTHER" id="PTHR16119:SF17">
    <property type="entry name" value="TRANSMEMBRANE PROTEIN 144"/>
    <property type="match status" value="1"/>
</dbReference>
<feature type="transmembrane region" description="Helical" evidence="6">
    <location>
        <begin position="47"/>
        <end position="63"/>
    </location>
</feature>
<feature type="transmembrane region" description="Helical" evidence="6">
    <location>
        <begin position="125"/>
        <end position="143"/>
    </location>
</feature>
<dbReference type="InterPro" id="IPR012435">
    <property type="entry name" value="TMEM144"/>
</dbReference>
<feature type="transmembrane region" description="Helical" evidence="6">
    <location>
        <begin position="385"/>
        <end position="401"/>
    </location>
</feature>
<name>B7G678_PHATC</name>
<comment type="similarity">
    <text evidence="2">Belongs to the TMEM144 family.</text>
</comment>
<dbReference type="PANTHER" id="PTHR16119">
    <property type="entry name" value="TRANSMEMBRANE PROTEIN 144"/>
    <property type="match status" value="1"/>
</dbReference>
<dbReference type="AlphaFoldDB" id="B7G678"/>
<dbReference type="Proteomes" id="UP000000759">
    <property type="component" value="Chromosome 16"/>
</dbReference>
<feature type="transmembrane region" description="Helical" evidence="6">
    <location>
        <begin position="96"/>
        <end position="119"/>
    </location>
</feature>
<feature type="transmembrane region" description="Helical" evidence="6">
    <location>
        <begin position="15"/>
        <end position="35"/>
    </location>
</feature>
<evidence type="ECO:0008006" key="9">
    <source>
        <dbReference type="Google" id="ProtNLM"/>
    </source>
</evidence>
<feature type="transmembrane region" description="Helical" evidence="6">
    <location>
        <begin position="354"/>
        <end position="373"/>
    </location>
</feature>
<evidence type="ECO:0000256" key="3">
    <source>
        <dbReference type="ARBA" id="ARBA00022692"/>
    </source>
</evidence>
<dbReference type="GO" id="GO:0015144">
    <property type="term" value="F:carbohydrate transmembrane transporter activity"/>
    <property type="evidence" value="ECO:0007669"/>
    <property type="project" value="InterPro"/>
</dbReference>
<dbReference type="KEGG" id="pti:PHATRDRAFT_48167"/>
<dbReference type="OMA" id="GNFMGYS"/>
<evidence type="ECO:0000256" key="5">
    <source>
        <dbReference type="ARBA" id="ARBA00023136"/>
    </source>
</evidence>
<gene>
    <name evidence="7" type="ORF">PHATRDRAFT_48167</name>
</gene>
<accession>B7G678</accession>
<dbReference type="GO" id="GO:0016020">
    <property type="term" value="C:membrane"/>
    <property type="evidence" value="ECO:0007669"/>
    <property type="project" value="UniProtKB-SubCell"/>
</dbReference>
<feature type="transmembrane region" description="Helical" evidence="6">
    <location>
        <begin position="324"/>
        <end position="348"/>
    </location>
</feature>
<dbReference type="PaxDb" id="2850-Phatr48167"/>
<keyword evidence="5 6" id="KW-0472">Membrane</keyword>
<evidence type="ECO:0000256" key="6">
    <source>
        <dbReference type="SAM" id="Phobius"/>
    </source>
</evidence>
<proteinExistence type="inferred from homology"/>
<dbReference type="HOGENOM" id="CLU_062943_0_0_1"/>
<evidence type="ECO:0000313" key="8">
    <source>
        <dbReference type="Proteomes" id="UP000000759"/>
    </source>
</evidence>
<reference evidence="7 8" key="1">
    <citation type="journal article" date="2008" name="Nature">
        <title>The Phaeodactylum genome reveals the evolutionary history of diatom genomes.</title>
        <authorList>
            <person name="Bowler C."/>
            <person name="Allen A.E."/>
            <person name="Badger J.H."/>
            <person name="Grimwood J."/>
            <person name="Jabbari K."/>
            <person name="Kuo A."/>
            <person name="Maheswari U."/>
            <person name="Martens C."/>
            <person name="Maumus F."/>
            <person name="Otillar R.P."/>
            <person name="Rayko E."/>
            <person name="Salamov A."/>
            <person name="Vandepoele K."/>
            <person name="Beszteri B."/>
            <person name="Gruber A."/>
            <person name="Heijde M."/>
            <person name="Katinka M."/>
            <person name="Mock T."/>
            <person name="Valentin K."/>
            <person name="Verret F."/>
            <person name="Berges J.A."/>
            <person name="Brownlee C."/>
            <person name="Cadoret J.P."/>
            <person name="Chiovitti A."/>
            <person name="Choi C.J."/>
            <person name="Coesel S."/>
            <person name="De Martino A."/>
            <person name="Detter J.C."/>
            <person name="Durkin C."/>
            <person name="Falciatore A."/>
            <person name="Fournet J."/>
            <person name="Haruta M."/>
            <person name="Huysman M.J."/>
            <person name="Jenkins B.D."/>
            <person name="Jiroutova K."/>
            <person name="Jorgensen R.E."/>
            <person name="Joubert Y."/>
            <person name="Kaplan A."/>
            <person name="Kroger N."/>
            <person name="Kroth P.G."/>
            <person name="La Roche J."/>
            <person name="Lindquist E."/>
            <person name="Lommer M."/>
            <person name="Martin-Jezequel V."/>
            <person name="Lopez P.J."/>
            <person name="Lucas S."/>
            <person name="Mangogna M."/>
            <person name="McGinnis K."/>
            <person name="Medlin L.K."/>
            <person name="Montsant A."/>
            <person name="Oudot-Le Secq M.P."/>
            <person name="Napoli C."/>
            <person name="Obornik M."/>
            <person name="Parker M.S."/>
            <person name="Petit J.L."/>
            <person name="Porcel B.M."/>
            <person name="Poulsen N."/>
            <person name="Robison M."/>
            <person name="Rychlewski L."/>
            <person name="Rynearson T.A."/>
            <person name="Schmutz J."/>
            <person name="Shapiro H."/>
            <person name="Siaut M."/>
            <person name="Stanley M."/>
            <person name="Sussman M.R."/>
            <person name="Taylor A.R."/>
            <person name="Vardi A."/>
            <person name="von Dassow P."/>
            <person name="Vyverman W."/>
            <person name="Willis A."/>
            <person name="Wyrwicz L.S."/>
            <person name="Rokhsar D.S."/>
            <person name="Weissenbach J."/>
            <person name="Armbrust E.V."/>
            <person name="Green B.R."/>
            <person name="Van de Peer Y."/>
            <person name="Grigoriev I.V."/>
        </authorList>
    </citation>
    <scope>NUCLEOTIDE SEQUENCE [LARGE SCALE GENOMIC DNA]</scope>
    <source>
        <strain evidence="7 8">CCAP 1055/1</strain>
    </source>
</reference>
<protein>
    <recommendedName>
        <fullName evidence="9">EamA domain-containing protein</fullName>
    </recommendedName>
</protein>
<evidence type="ECO:0000256" key="2">
    <source>
        <dbReference type="ARBA" id="ARBA00005731"/>
    </source>
</evidence>
<feature type="transmembrane region" description="Helical" evidence="6">
    <location>
        <begin position="280"/>
        <end position="303"/>
    </location>
</feature>
<dbReference type="eggNOG" id="ENOG502S3ZM">
    <property type="taxonomic scope" value="Eukaryota"/>
</dbReference>
<feature type="transmembrane region" description="Helical" evidence="6">
    <location>
        <begin position="69"/>
        <end position="89"/>
    </location>
</feature>
<comment type="subcellular location">
    <subcellularLocation>
        <location evidence="1">Membrane</location>
        <topology evidence="1">Multi-pass membrane protein</topology>
    </subcellularLocation>
</comment>
<evidence type="ECO:0000256" key="1">
    <source>
        <dbReference type="ARBA" id="ARBA00004141"/>
    </source>
</evidence>
<sequence>MAASIFDGCSDTCGWIAAVLAVLSFGSFGVPIKLAGKVEVHPLVMQSYKTSVCFLTCWLVILLGEEPRWTPYGIVSGLFWVPGAAMGIFGIRNAGLAVAVGTWSSITVLTSFFFGIIVFQERVKSFYQTCLAFGCLIIGLIGMSRFSAHQQQVDTLAVSYRSVKTAASHPLGLGQKLKRAGSTIAENSITVPLVGASGVIPMEIEPFATDGEDIVMGTYDDAKSVLSKDRLVLFGGRVSLTRRQMGILGAVINGAWGGMNLIPLHFALQEEDMTGAGYLISYATGSLIVNTCIWLAFLGYYLHQTNGHWNEAVDCLPKWHFEHLLIPGLMAGLLYSFGNFCSILAVTYLGQGTGFSFCQMQLFVSGLWGVFFFKEVQGTDTITKWFISASVAVLGIVWLAHEHEGGSGMHRFR</sequence>
<dbReference type="GeneID" id="7203503"/>
<keyword evidence="8" id="KW-1185">Reference proteome</keyword>
<dbReference type="InterPro" id="IPR010651">
    <property type="entry name" value="Sugar_transport"/>
</dbReference>
<dbReference type="EMBL" id="CM000618">
    <property type="protein sequence ID" value="EEC45963.1"/>
    <property type="molecule type" value="Genomic_DNA"/>
</dbReference>
<dbReference type="InParanoid" id="B7G678"/>
<dbReference type="RefSeq" id="XP_002182676.1">
    <property type="nucleotide sequence ID" value="XM_002182640.1"/>
</dbReference>
<keyword evidence="3 6" id="KW-0812">Transmembrane</keyword>